<organism evidence="4 5">
    <name type="scientific">Ceratosolen solmsi marchali</name>
    <dbReference type="NCBI Taxonomy" id="326594"/>
    <lineage>
        <taxon>Eukaryota</taxon>
        <taxon>Metazoa</taxon>
        <taxon>Ecdysozoa</taxon>
        <taxon>Arthropoda</taxon>
        <taxon>Hexapoda</taxon>
        <taxon>Insecta</taxon>
        <taxon>Pterygota</taxon>
        <taxon>Neoptera</taxon>
        <taxon>Endopterygota</taxon>
        <taxon>Hymenoptera</taxon>
        <taxon>Apocrita</taxon>
        <taxon>Proctotrupomorpha</taxon>
        <taxon>Chalcidoidea</taxon>
        <taxon>Agaonidae</taxon>
        <taxon>Agaoninae</taxon>
        <taxon>Ceratosolen</taxon>
    </lineage>
</organism>
<keyword evidence="4" id="KW-1185">Reference proteome</keyword>
<evidence type="ECO:0000313" key="4">
    <source>
        <dbReference type="Proteomes" id="UP000695007"/>
    </source>
</evidence>
<dbReference type="RefSeq" id="XP_011497228.1">
    <property type="nucleotide sequence ID" value="XM_011498926.1"/>
</dbReference>
<sequence length="787" mass="92241">MNEIQKFEQYLLINIPIPDSETDVSPYVKEILNGEYEVVLKNEFFSSIILNLIDENIEENISINNDNCKNWFYISVASFLYFIQSNWTGPFKKEDIDSLLRLRRRASTYLSFHDQFNENVSKSELLYFAKIILNNDQLHKHLPSSLWWLFRVNHIHQLILEEASENLFNKSENLIKQISISNLINNDSLRTLFNIEVAQFYFYYRRIQSSEIYLEDARAVAKLSFDLEGALGKRTKYQQQAKPQLYLNAKVDKDLFPHRVCEILPKVINLSDDLRLEKVEFLIERKNVELGCIEEAIIMTKFFQLKLSQPNDQLTDEEIIPYLNNVIDNTKNWSLRMSALFQRCILESNNKRTIERSLSQIEYLIDQLNISKTFISFRLDLFFASGMNPIWLFKKHLANMMLNLGMVKGALDHYLSLSLWEDVIICYTILEKKYKAAEIIQQELSKKPTVKLWCLLGDVTEKVEYYETAWKLSGEKSSRAQRHWGLYYYSKKNYKESVVHLKLSIELNNIQESVLERLGFAAMQIKDWKVAASAYRKYCVLEQSNFEVWNNLAKVYIKLGDKRRAWYSLQDAIKCNFNKWEVWGNLMVVSIDLGHFSEVIHCYHRIMDLKGVYVDIEILSILSKAIINNVKDFYENPSRKYLKNTLELFGRLTASISNNSDIWILYAELTVLKNNGMEYQKAIQYFQRAYGAAISNPRSFKSVEDVNKVLGICLRLAEISMSYLTNCSNTQKKVILVSVKLCLQSVIKKVEDLIWEDQSGITENFIKVKENLKIVLDLLIEIQNKED</sequence>
<reference evidence="5" key="1">
    <citation type="submission" date="2025-08" db="UniProtKB">
        <authorList>
            <consortium name="RefSeq"/>
        </authorList>
    </citation>
    <scope>IDENTIFICATION</scope>
</reference>
<dbReference type="InterPro" id="IPR011990">
    <property type="entry name" value="TPR-like_helical_dom_sf"/>
</dbReference>
<comment type="similarity">
    <text evidence="3">Belongs to the TTC27 family.</text>
</comment>
<keyword evidence="1" id="KW-0677">Repeat</keyword>
<dbReference type="InterPro" id="IPR019734">
    <property type="entry name" value="TPR_rpt"/>
</dbReference>
<gene>
    <name evidence="5" type="primary">LOC105361675</name>
</gene>
<evidence type="ECO:0000256" key="3">
    <source>
        <dbReference type="ARBA" id="ARBA00024020"/>
    </source>
</evidence>
<proteinExistence type="inferred from homology"/>
<dbReference type="PANTHER" id="PTHR16193:SF0">
    <property type="entry name" value="TETRATRICOPEPTIDE REPEAT PROTEIN 27"/>
    <property type="match status" value="1"/>
</dbReference>
<dbReference type="SUPFAM" id="SSF48452">
    <property type="entry name" value="TPR-like"/>
    <property type="match status" value="1"/>
</dbReference>
<evidence type="ECO:0000256" key="2">
    <source>
        <dbReference type="ARBA" id="ARBA00022803"/>
    </source>
</evidence>
<dbReference type="KEGG" id="csol:105361675"/>
<protein>
    <submittedName>
        <fullName evidence="5">Tetratricopeptide repeat protein 27</fullName>
    </submittedName>
</protein>
<dbReference type="Gene3D" id="1.25.40.10">
    <property type="entry name" value="Tetratricopeptide repeat domain"/>
    <property type="match status" value="1"/>
</dbReference>
<dbReference type="PANTHER" id="PTHR16193">
    <property type="entry name" value="TETRATRICOPEPTIDE REPEAT PROTEIN 27"/>
    <property type="match status" value="1"/>
</dbReference>
<keyword evidence="2" id="KW-0802">TPR repeat</keyword>
<evidence type="ECO:0000256" key="1">
    <source>
        <dbReference type="ARBA" id="ARBA00022737"/>
    </source>
</evidence>
<name>A0AAJ6YFQ2_9HYME</name>
<dbReference type="Proteomes" id="UP000695007">
    <property type="component" value="Unplaced"/>
</dbReference>
<dbReference type="InterPro" id="IPR044244">
    <property type="entry name" value="TTC27/Emw1"/>
</dbReference>
<dbReference type="SMART" id="SM00028">
    <property type="entry name" value="TPR"/>
    <property type="match status" value="5"/>
</dbReference>
<accession>A0AAJ6YFQ2</accession>
<dbReference type="GeneID" id="105361675"/>
<dbReference type="AlphaFoldDB" id="A0AAJ6YFQ2"/>
<evidence type="ECO:0000313" key="5">
    <source>
        <dbReference type="RefSeq" id="XP_011497228.1"/>
    </source>
</evidence>